<comment type="similarity">
    <text evidence="2 6">Belongs to the DNA polymerase epsilon subunit B family.</text>
</comment>
<dbReference type="PANTHER" id="PTHR12708">
    <property type="entry name" value="DNA POLYMERASE EPSILON SUBUNIT B"/>
    <property type="match status" value="1"/>
</dbReference>
<dbReference type="Pfam" id="PF12213">
    <property type="entry name" value="Dpoe2NT"/>
    <property type="match status" value="1"/>
</dbReference>
<comment type="subcellular location">
    <subcellularLocation>
        <location evidence="1 6">Nucleus</location>
    </subcellularLocation>
</comment>
<feature type="domain" description="DNA polymerase alpha/delta/epsilon subunit B" evidence="7">
    <location>
        <begin position="281"/>
        <end position="481"/>
    </location>
</feature>
<evidence type="ECO:0000256" key="1">
    <source>
        <dbReference type="ARBA" id="ARBA00004123"/>
    </source>
</evidence>
<comment type="function">
    <text evidence="6">Participates in DNA repair and in chromosomal DNA replication.</text>
</comment>
<accession>A0ABM1JDR4</accession>
<dbReference type="InterPro" id="IPR007185">
    <property type="entry name" value="DNA_pol_a/d/e_bsu"/>
</dbReference>
<evidence type="ECO:0000256" key="4">
    <source>
        <dbReference type="ARBA" id="ARBA00023125"/>
    </source>
</evidence>
<keyword evidence="5 6" id="KW-0539">Nucleus</keyword>
<keyword evidence="9" id="KW-1185">Reference proteome</keyword>
<dbReference type="PANTHER" id="PTHR12708:SF0">
    <property type="entry name" value="DNA POLYMERASE EPSILON SUBUNIT 2"/>
    <property type="match status" value="1"/>
</dbReference>
<keyword evidence="3 6" id="KW-0235">DNA replication</keyword>
<dbReference type="PIRSF" id="PIRSF000799">
    <property type="entry name" value="DNA_pol_eps_2"/>
    <property type="match status" value="1"/>
</dbReference>
<evidence type="ECO:0000313" key="9">
    <source>
        <dbReference type="Proteomes" id="UP000694924"/>
    </source>
</evidence>
<dbReference type="SUPFAM" id="SSF56300">
    <property type="entry name" value="Metallo-dependent phosphatases"/>
    <property type="match status" value="1"/>
</dbReference>
<dbReference type="GeneID" id="107074072"/>
<evidence type="ECO:0000313" key="10">
    <source>
        <dbReference type="RefSeq" id="XP_015190602.1"/>
    </source>
</evidence>
<dbReference type="InterPro" id="IPR024639">
    <property type="entry name" value="DNA_pol_e_bsu_N"/>
</dbReference>
<reference evidence="10" key="1">
    <citation type="submission" date="2025-08" db="UniProtKB">
        <authorList>
            <consortium name="RefSeq"/>
        </authorList>
    </citation>
    <scope>IDENTIFICATION</scope>
    <source>
        <tissue evidence="10">Whole body</tissue>
    </source>
</reference>
<proteinExistence type="inferred from homology"/>
<sequence length="518" mass="59241">MVDEELIKNIQATFSLYGLKLSRTLGHSMAKELLKINESEKDQWLTGVIEQILTQNLKDPHVEVHHLKIAITDFMRSDILKETETRLNVIDAFDIPKISYDLRKKKFVLHKVSMNLYSEVTQKTVIFKERFEFIKYRVLRHESFLLRFFGGDLISKIKLTEIESLESLNKAENLYLLGLISELSENQYFLEDPGGSIRINLNKAIFQDGLILEGSIVIVKANFSHGMLNVKEIGFPPAESSENSRADFGDVNTFGGPHPTLLKLSEKLKTLEQSDERARMIFLSDLWLDRTIVLDKFKLLLEAFIDFPPSAFVICGNFLSFPENEFSPVAMKDGFKKLADLIVQYPSIKESSKFIFVPGPCDLGAPKIVPRRPLSKFTIEDIEKVIPGAIFASNPCRIQYYTKEIVVFREDMLIKMCRKTIRFPSEIESNIPNQFAKSIICQGHLIPLPLPASPVYWKHDYALRLHPTPDVIVTADQYEPFWSIFSDCHVINPGSFPNSKFSFKCYVPANNAIEECEV</sequence>
<evidence type="ECO:0000256" key="5">
    <source>
        <dbReference type="ARBA" id="ARBA00023242"/>
    </source>
</evidence>
<keyword evidence="4 6" id="KW-0238">DNA-binding</keyword>
<protein>
    <recommendedName>
        <fullName evidence="6">DNA polymerase epsilon subunit</fullName>
    </recommendedName>
    <alternativeName>
        <fullName evidence="6">DNA polymerase II subunit 2</fullName>
    </alternativeName>
</protein>
<evidence type="ECO:0000256" key="6">
    <source>
        <dbReference type="PIRNR" id="PIRNR000799"/>
    </source>
</evidence>
<evidence type="ECO:0000256" key="2">
    <source>
        <dbReference type="ARBA" id="ARBA00009560"/>
    </source>
</evidence>
<dbReference type="RefSeq" id="XP_015190602.1">
    <property type="nucleotide sequence ID" value="XM_015335116.1"/>
</dbReference>
<dbReference type="InterPro" id="IPR029052">
    <property type="entry name" value="Metallo-depent_PP-like"/>
</dbReference>
<evidence type="ECO:0000256" key="3">
    <source>
        <dbReference type="ARBA" id="ARBA00022705"/>
    </source>
</evidence>
<dbReference type="InterPro" id="IPR016266">
    <property type="entry name" value="POLE2"/>
</dbReference>
<evidence type="ECO:0000259" key="7">
    <source>
        <dbReference type="Pfam" id="PF04042"/>
    </source>
</evidence>
<dbReference type="Proteomes" id="UP000694924">
    <property type="component" value="Unplaced"/>
</dbReference>
<dbReference type="Gene3D" id="3.60.21.60">
    <property type="match status" value="1"/>
</dbReference>
<name>A0ABM1JDR4_POLDO</name>
<organism evidence="9 10">
    <name type="scientific">Polistes dominula</name>
    <name type="common">European paper wasp</name>
    <name type="synonym">Vespa dominula</name>
    <dbReference type="NCBI Taxonomy" id="743375"/>
    <lineage>
        <taxon>Eukaryota</taxon>
        <taxon>Metazoa</taxon>
        <taxon>Ecdysozoa</taxon>
        <taxon>Arthropoda</taxon>
        <taxon>Hexapoda</taxon>
        <taxon>Insecta</taxon>
        <taxon>Pterygota</taxon>
        <taxon>Neoptera</taxon>
        <taxon>Endopterygota</taxon>
        <taxon>Hymenoptera</taxon>
        <taxon>Apocrita</taxon>
        <taxon>Aculeata</taxon>
        <taxon>Vespoidea</taxon>
        <taxon>Vespidae</taxon>
        <taxon>Polistinae</taxon>
        <taxon>Polistini</taxon>
        <taxon>Polistes</taxon>
    </lineage>
</organism>
<evidence type="ECO:0000259" key="8">
    <source>
        <dbReference type="Pfam" id="PF12213"/>
    </source>
</evidence>
<feature type="domain" description="DNA polymerase epsilon subunit B N-terminal" evidence="8">
    <location>
        <begin position="4"/>
        <end position="72"/>
    </location>
</feature>
<gene>
    <name evidence="10" type="primary">LOC107074072</name>
</gene>
<dbReference type="Gene3D" id="1.10.8.60">
    <property type="match status" value="1"/>
</dbReference>
<dbReference type="Pfam" id="PF04042">
    <property type="entry name" value="DNA_pol_E_B"/>
    <property type="match status" value="1"/>
</dbReference>